<evidence type="ECO:0000256" key="2">
    <source>
        <dbReference type="ARBA" id="ARBA00023125"/>
    </source>
</evidence>
<keyword evidence="1" id="KW-0229">DNA integration</keyword>
<feature type="domain" description="Resolvase/invertase-type recombinase catalytic" evidence="4">
    <location>
        <begin position="6"/>
        <end position="152"/>
    </location>
</feature>
<dbReference type="Gene3D" id="3.40.50.1390">
    <property type="entry name" value="Resolvase, N-terminal catalytic domain"/>
    <property type="match status" value="1"/>
</dbReference>
<evidence type="ECO:0000259" key="4">
    <source>
        <dbReference type="PROSITE" id="PS51736"/>
    </source>
</evidence>
<sequence>MEKIKWNVEYIRVSSEDQDERATYETQAYFNRKIAKERNVIIDKTYYDNMSGLVRNRPQLLKMLRDLQKIEKIYIYDQSRLTRSTEDLAYLIRVIQDANIELIGTSSPIKIGTLEEKMGTKMMGVWYEYEALKTGQRVRDTYEAKKAEAGKKGIKLVWGRPILITDKQFDDLVIERKIVNKTELAKMLGKKGVSPGTLYNYMKNRFGKALSRKEMILYGTE</sequence>
<gene>
    <name evidence="5" type="ORF">LCGC14_0454050</name>
</gene>
<reference evidence="5" key="1">
    <citation type="journal article" date="2015" name="Nature">
        <title>Complex archaea that bridge the gap between prokaryotes and eukaryotes.</title>
        <authorList>
            <person name="Spang A."/>
            <person name="Saw J.H."/>
            <person name="Jorgensen S.L."/>
            <person name="Zaremba-Niedzwiedzka K."/>
            <person name="Martijn J."/>
            <person name="Lind A.E."/>
            <person name="van Eijk R."/>
            <person name="Schleper C."/>
            <person name="Guy L."/>
            <person name="Ettema T.J."/>
        </authorList>
    </citation>
    <scope>NUCLEOTIDE SEQUENCE</scope>
</reference>
<organism evidence="5">
    <name type="scientific">marine sediment metagenome</name>
    <dbReference type="NCBI Taxonomy" id="412755"/>
    <lineage>
        <taxon>unclassified sequences</taxon>
        <taxon>metagenomes</taxon>
        <taxon>ecological metagenomes</taxon>
    </lineage>
</organism>
<evidence type="ECO:0000256" key="3">
    <source>
        <dbReference type="ARBA" id="ARBA00023172"/>
    </source>
</evidence>
<dbReference type="AlphaFoldDB" id="A0A0F9SGZ6"/>
<dbReference type="CDD" id="cd00338">
    <property type="entry name" value="Ser_Recombinase"/>
    <property type="match status" value="1"/>
</dbReference>
<dbReference type="InterPro" id="IPR006118">
    <property type="entry name" value="Recombinase_CS"/>
</dbReference>
<dbReference type="PANTHER" id="PTHR30461:SF2">
    <property type="entry name" value="SERINE RECOMBINASE PINE-RELATED"/>
    <property type="match status" value="1"/>
</dbReference>
<dbReference type="InterPro" id="IPR006119">
    <property type="entry name" value="Resolv_N"/>
</dbReference>
<dbReference type="SUPFAM" id="SSF53041">
    <property type="entry name" value="Resolvase-like"/>
    <property type="match status" value="1"/>
</dbReference>
<dbReference type="EMBL" id="LAZR01000456">
    <property type="protein sequence ID" value="KKN68180.1"/>
    <property type="molecule type" value="Genomic_DNA"/>
</dbReference>
<name>A0A0F9SGZ6_9ZZZZ</name>
<comment type="caution">
    <text evidence="5">The sequence shown here is derived from an EMBL/GenBank/DDBJ whole genome shotgun (WGS) entry which is preliminary data.</text>
</comment>
<proteinExistence type="predicted"/>
<dbReference type="SMART" id="SM00857">
    <property type="entry name" value="Resolvase"/>
    <property type="match status" value="1"/>
</dbReference>
<dbReference type="PROSITE" id="PS51736">
    <property type="entry name" value="RECOMBINASES_3"/>
    <property type="match status" value="1"/>
</dbReference>
<evidence type="ECO:0000313" key="5">
    <source>
        <dbReference type="EMBL" id="KKN68180.1"/>
    </source>
</evidence>
<dbReference type="GO" id="GO:0015074">
    <property type="term" value="P:DNA integration"/>
    <property type="evidence" value="ECO:0007669"/>
    <property type="project" value="UniProtKB-KW"/>
</dbReference>
<dbReference type="GO" id="GO:0000150">
    <property type="term" value="F:DNA strand exchange activity"/>
    <property type="evidence" value="ECO:0007669"/>
    <property type="project" value="InterPro"/>
</dbReference>
<accession>A0A0F9SGZ6</accession>
<keyword evidence="3" id="KW-0233">DNA recombination</keyword>
<dbReference type="PROSITE" id="PS00397">
    <property type="entry name" value="RECOMBINASES_1"/>
    <property type="match status" value="1"/>
</dbReference>
<evidence type="ECO:0000256" key="1">
    <source>
        <dbReference type="ARBA" id="ARBA00022908"/>
    </source>
</evidence>
<dbReference type="PANTHER" id="PTHR30461">
    <property type="entry name" value="DNA-INVERTASE FROM LAMBDOID PROPHAGE"/>
    <property type="match status" value="1"/>
</dbReference>
<dbReference type="InterPro" id="IPR036162">
    <property type="entry name" value="Resolvase-like_N_sf"/>
</dbReference>
<dbReference type="GO" id="GO:0003677">
    <property type="term" value="F:DNA binding"/>
    <property type="evidence" value="ECO:0007669"/>
    <property type="project" value="UniProtKB-KW"/>
</dbReference>
<dbReference type="Pfam" id="PF00239">
    <property type="entry name" value="Resolvase"/>
    <property type="match status" value="1"/>
</dbReference>
<protein>
    <recommendedName>
        <fullName evidence="4">Resolvase/invertase-type recombinase catalytic domain-containing protein</fullName>
    </recommendedName>
</protein>
<dbReference type="InterPro" id="IPR050639">
    <property type="entry name" value="SSR_resolvase"/>
</dbReference>
<keyword evidence="2" id="KW-0238">DNA-binding</keyword>